<organism evidence="1 2">
    <name type="scientific">Acinetobacter tjernbergiae DSM 14971 = CIP 107465</name>
    <dbReference type="NCBI Taxonomy" id="1120928"/>
    <lineage>
        <taxon>Bacteria</taxon>
        <taxon>Pseudomonadati</taxon>
        <taxon>Pseudomonadota</taxon>
        <taxon>Gammaproteobacteria</taxon>
        <taxon>Moraxellales</taxon>
        <taxon>Moraxellaceae</taxon>
        <taxon>Acinetobacter</taxon>
    </lineage>
</organism>
<gene>
    <name evidence="1" type="ORF">F990_03418</name>
</gene>
<keyword evidence="2" id="KW-1185">Reference proteome</keyword>
<dbReference type="PATRIC" id="fig|1120928.5.peg.3457"/>
<evidence type="ECO:0000313" key="2">
    <source>
        <dbReference type="Proteomes" id="UP000017404"/>
    </source>
</evidence>
<protein>
    <recommendedName>
        <fullName evidence="3">Lipoprotein</fullName>
    </recommendedName>
</protein>
<dbReference type="RefSeq" id="WP_018680063.1">
    <property type="nucleotide sequence ID" value="NZ_AYEV01000053.1"/>
</dbReference>
<accession>V2UXH8</accession>
<evidence type="ECO:0008006" key="3">
    <source>
        <dbReference type="Google" id="ProtNLM"/>
    </source>
</evidence>
<name>V2UXH8_9GAMM</name>
<dbReference type="EMBL" id="AYEV01000053">
    <property type="protein sequence ID" value="ESK53355.1"/>
    <property type="molecule type" value="Genomic_DNA"/>
</dbReference>
<dbReference type="AlphaFoldDB" id="V2UXH8"/>
<reference evidence="1 2" key="1">
    <citation type="submission" date="2013-10" db="EMBL/GenBank/DDBJ databases">
        <title>The Genome Sequence of Acinetobacter tjernbergiae CIP107465.</title>
        <authorList>
            <consortium name="The Broad Institute Genomics Platform"/>
            <consortium name="The Broad Institute Genome Sequencing Center for Infectious Disease"/>
            <person name="Cerqueira G."/>
            <person name="Feldgarden M."/>
            <person name="Courvalin P."/>
            <person name="Grillot-Courvalin C."/>
            <person name="Clermont D."/>
            <person name="Rocha E."/>
            <person name="Yoon E.-J."/>
            <person name="Nemec A."/>
            <person name="Young S.K."/>
            <person name="Zeng Q."/>
            <person name="Gargeya S."/>
            <person name="Fitzgerald M."/>
            <person name="Abouelleil A."/>
            <person name="Alvarado L."/>
            <person name="Berlin A.M."/>
            <person name="Chapman S.B."/>
            <person name="Gainer-Dewar J."/>
            <person name="Goldberg J."/>
            <person name="Gnerre S."/>
            <person name="Griggs A."/>
            <person name="Gujja S."/>
            <person name="Hansen M."/>
            <person name="Howarth C."/>
            <person name="Imamovic A."/>
            <person name="Ireland A."/>
            <person name="Larimer J."/>
            <person name="McCowan C."/>
            <person name="Murphy C."/>
            <person name="Pearson M."/>
            <person name="Poon T.W."/>
            <person name="Priest M."/>
            <person name="Roberts A."/>
            <person name="Saif S."/>
            <person name="Shea T."/>
            <person name="Sykes S."/>
            <person name="Wortman J."/>
            <person name="Nusbaum C."/>
            <person name="Birren B."/>
        </authorList>
    </citation>
    <scope>NUCLEOTIDE SEQUENCE [LARGE SCALE GENOMIC DNA]</scope>
    <source>
        <strain evidence="1 2">CIP 107465</strain>
    </source>
</reference>
<sequence length="139" mass="15676">MKDIRIFLFFVAAILMSSCSYVGEINVNGNLNQGVFFKVIPRNVSFLSSFKIYQIDVTTGKRNNFGLVENVWSITSDGQKIDEFKYGFLPKGFSENRKAHNLNVDTIYTVSIDGSMTLGPFSAISCFYIDKNKIARIMS</sequence>
<dbReference type="STRING" id="202955.GCA_000759995_00097"/>
<evidence type="ECO:0000313" key="1">
    <source>
        <dbReference type="EMBL" id="ESK53355.1"/>
    </source>
</evidence>
<dbReference type="PROSITE" id="PS51257">
    <property type="entry name" value="PROKAR_LIPOPROTEIN"/>
    <property type="match status" value="1"/>
</dbReference>
<comment type="caution">
    <text evidence="1">The sequence shown here is derived from an EMBL/GenBank/DDBJ whole genome shotgun (WGS) entry which is preliminary data.</text>
</comment>
<dbReference type="OrthoDB" id="6717304at2"/>
<proteinExistence type="predicted"/>
<dbReference type="Proteomes" id="UP000017404">
    <property type="component" value="Unassembled WGS sequence"/>
</dbReference>